<feature type="domain" description="YknX-like C-terminal permuted SH3-like" evidence="6">
    <location>
        <begin position="340"/>
        <end position="408"/>
    </location>
</feature>
<dbReference type="InterPro" id="IPR058647">
    <property type="entry name" value="BSH_CzcB-like"/>
</dbReference>
<dbReference type="Pfam" id="PF25989">
    <property type="entry name" value="YknX_C"/>
    <property type="match status" value="1"/>
</dbReference>
<dbReference type="Gene3D" id="2.40.50.100">
    <property type="match status" value="1"/>
</dbReference>
<keyword evidence="3" id="KW-0732">Signal</keyword>
<feature type="domain" description="CusB-like beta-barrel" evidence="4">
    <location>
        <begin position="272"/>
        <end position="335"/>
    </location>
</feature>
<accession>A0A559JIQ3</accession>
<dbReference type="Pfam" id="PF25973">
    <property type="entry name" value="BSH_CzcB"/>
    <property type="match status" value="1"/>
</dbReference>
<dbReference type="Gene3D" id="2.40.420.20">
    <property type="match status" value="1"/>
</dbReference>
<evidence type="ECO:0000256" key="1">
    <source>
        <dbReference type="ARBA" id="ARBA00009477"/>
    </source>
</evidence>
<feature type="chain" id="PRO_5039694567" evidence="3">
    <location>
        <begin position="31"/>
        <end position="410"/>
    </location>
</feature>
<evidence type="ECO:0000256" key="3">
    <source>
        <dbReference type="SAM" id="SignalP"/>
    </source>
</evidence>
<keyword evidence="2" id="KW-0175">Coiled coil</keyword>
<dbReference type="InterPro" id="IPR058792">
    <property type="entry name" value="Beta-barrel_RND_2"/>
</dbReference>
<comment type="caution">
    <text evidence="7">The sequence shown here is derived from an EMBL/GenBank/DDBJ whole genome shotgun (WGS) entry which is preliminary data.</text>
</comment>
<comment type="similarity">
    <text evidence="1">Belongs to the membrane fusion protein (MFP) (TC 8.A.1) family.</text>
</comment>
<dbReference type="InterPro" id="IPR006143">
    <property type="entry name" value="RND_pump_MFP"/>
</dbReference>
<dbReference type="NCBIfam" id="TIGR01730">
    <property type="entry name" value="RND_mfp"/>
    <property type="match status" value="1"/>
</dbReference>
<dbReference type="InterPro" id="IPR058637">
    <property type="entry name" value="YknX-like_C"/>
</dbReference>
<dbReference type="SUPFAM" id="SSF111369">
    <property type="entry name" value="HlyD-like secretion proteins"/>
    <property type="match status" value="1"/>
</dbReference>
<dbReference type="EMBL" id="VNJJ01000006">
    <property type="protein sequence ID" value="TVX99749.1"/>
    <property type="molecule type" value="Genomic_DNA"/>
</dbReference>
<dbReference type="OrthoDB" id="1633529at2"/>
<evidence type="ECO:0000313" key="7">
    <source>
        <dbReference type="EMBL" id="TVX99749.1"/>
    </source>
</evidence>
<dbReference type="RefSeq" id="WP_144701895.1">
    <property type="nucleotide sequence ID" value="NZ_VNJJ01000006.1"/>
</dbReference>
<organism evidence="7 8">
    <name type="scientific">Cohnella terricola</name>
    <dbReference type="NCBI Taxonomy" id="1289167"/>
    <lineage>
        <taxon>Bacteria</taxon>
        <taxon>Bacillati</taxon>
        <taxon>Bacillota</taxon>
        <taxon>Bacilli</taxon>
        <taxon>Bacillales</taxon>
        <taxon>Paenibacillaceae</taxon>
        <taxon>Cohnella</taxon>
    </lineage>
</organism>
<dbReference type="PANTHER" id="PTHR30469">
    <property type="entry name" value="MULTIDRUG RESISTANCE PROTEIN MDTA"/>
    <property type="match status" value="1"/>
</dbReference>
<dbReference type="Pfam" id="PF25954">
    <property type="entry name" value="Beta-barrel_RND_2"/>
    <property type="match status" value="1"/>
</dbReference>
<dbReference type="Gene3D" id="2.40.30.170">
    <property type="match status" value="1"/>
</dbReference>
<evidence type="ECO:0000313" key="8">
    <source>
        <dbReference type="Proteomes" id="UP000316330"/>
    </source>
</evidence>
<dbReference type="Gene3D" id="1.10.287.470">
    <property type="entry name" value="Helix hairpin bin"/>
    <property type="match status" value="1"/>
</dbReference>
<feature type="coiled-coil region" evidence="2">
    <location>
        <begin position="140"/>
        <end position="198"/>
    </location>
</feature>
<evidence type="ECO:0000259" key="4">
    <source>
        <dbReference type="Pfam" id="PF25954"/>
    </source>
</evidence>
<dbReference type="PANTHER" id="PTHR30469:SF33">
    <property type="entry name" value="SLR1207 PROTEIN"/>
    <property type="match status" value="1"/>
</dbReference>
<evidence type="ECO:0000256" key="2">
    <source>
        <dbReference type="SAM" id="Coils"/>
    </source>
</evidence>
<name>A0A559JIQ3_9BACL</name>
<evidence type="ECO:0000259" key="6">
    <source>
        <dbReference type="Pfam" id="PF25989"/>
    </source>
</evidence>
<dbReference type="GO" id="GO:0015562">
    <property type="term" value="F:efflux transmembrane transporter activity"/>
    <property type="evidence" value="ECO:0007669"/>
    <property type="project" value="TreeGrafter"/>
</dbReference>
<reference evidence="7 8" key="1">
    <citation type="submission" date="2019-07" db="EMBL/GenBank/DDBJ databases">
        <authorList>
            <person name="Kim J."/>
        </authorList>
    </citation>
    <scope>NUCLEOTIDE SEQUENCE [LARGE SCALE GENOMIC DNA]</scope>
    <source>
        <strain evidence="7 8">G13</strain>
    </source>
</reference>
<feature type="signal peptide" evidence="3">
    <location>
        <begin position="1"/>
        <end position="30"/>
    </location>
</feature>
<protein>
    <submittedName>
        <fullName evidence="7">Efflux RND transporter periplasmic adaptor subunit</fullName>
    </submittedName>
</protein>
<dbReference type="GO" id="GO:1990281">
    <property type="term" value="C:efflux pump complex"/>
    <property type="evidence" value="ECO:0007669"/>
    <property type="project" value="TreeGrafter"/>
</dbReference>
<proteinExistence type="inferred from homology"/>
<dbReference type="Proteomes" id="UP000316330">
    <property type="component" value="Unassembled WGS sequence"/>
</dbReference>
<feature type="domain" description="CzcB-like barrel-sandwich hybrid" evidence="5">
    <location>
        <begin position="82"/>
        <end position="246"/>
    </location>
</feature>
<gene>
    <name evidence="7" type="ORF">FPZ45_12410</name>
</gene>
<evidence type="ECO:0000259" key="5">
    <source>
        <dbReference type="Pfam" id="PF25973"/>
    </source>
</evidence>
<dbReference type="AlphaFoldDB" id="A0A559JIQ3"/>
<keyword evidence="8" id="KW-1185">Reference proteome</keyword>
<sequence length="410" mass="43621">MSISNSNKRVKRRARTVSIAVVLAAGIAVIAGCSSQPKTEGAAETAANANQVAAKTVKVAEIAKIQIAEPLEQVADVLASAQVHIVAKAGADVQQIMKKRGETVKAGDVIVALDDTDALLQQEQSLLSRESAALSLETGRKQWESNLAKMELALSEATKNYNKMKNDYDAGLVGKSELNQAETAYTTAKSDLALLKETGVAGLEMQLKASQLSVVLSERALANYEIKAPISGVLSELTVQEGMTISPGFAIGEILQIDPIKVKTLLSAQAANAARGKTQLQFYVPGSSSMYTGKVTYFADVVDTQTNAYELNLSIANPDKALKPGMKVQVRLTEAAEEQVVAIPTLSIVREGADSYVFVLNGDKAEKRKVELGRLNELNQEIISGVKAGEKLIVSGQHQLSDGEQVNVAN</sequence>